<keyword evidence="1" id="KW-0479">Metal-binding</keyword>
<evidence type="ECO:0000313" key="8">
    <source>
        <dbReference type="WBParaSite" id="EVEC_0000644101-mRNA-1"/>
    </source>
</evidence>
<dbReference type="OrthoDB" id="1919692at2759"/>
<dbReference type="Pfam" id="PF00628">
    <property type="entry name" value="PHD"/>
    <property type="match status" value="2"/>
</dbReference>
<dbReference type="Proteomes" id="UP000274131">
    <property type="component" value="Unassembled WGS sequence"/>
</dbReference>
<name>A0A0N4V7Z8_ENTVE</name>
<organism evidence="8">
    <name type="scientific">Enterobius vermicularis</name>
    <name type="common">Human pinworm</name>
    <dbReference type="NCBI Taxonomy" id="51028"/>
    <lineage>
        <taxon>Eukaryota</taxon>
        <taxon>Metazoa</taxon>
        <taxon>Ecdysozoa</taxon>
        <taxon>Nematoda</taxon>
        <taxon>Chromadorea</taxon>
        <taxon>Rhabditida</taxon>
        <taxon>Spirurina</taxon>
        <taxon>Oxyuridomorpha</taxon>
        <taxon>Oxyuroidea</taxon>
        <taxon>Oxyuridae</taxon>
        <taxon>Enterobius</taxon>
    </lineage>
</organism>
<dbReference type="SMART" id="SM00249">
    <property type="entry name" value="PHD"/>
    <property type="match status" value="2"/>
</dbReference>
<dbReference type="GO" id="GO:0070822">
    <property type="term" value="C:Sin3-type complex"/>
    <property type="evidence" value="ECO:0007669"/>
    <property type="project" value="TreeGrafter"/>
</dbReference>
<reference evidence="6 7" key="2">
    <citation type="submission" date="2018-10" db="EMBL/GenBank/DDBJ databases">
        <authorList>
            <consortium name="Pathogen Informatics"/>
        </authorList>
    </citation>
    <scope>NUCLEOTIDE SEQUENCE [LARGE SCALE GENOMIC DNA]</scope>
</reference>
<dbReference type="EMBL" id="UXUI01008353">
    <property type="protein sequence ID" value="VDD91285.1"/>
    <property type="molecule type" value="Genomic_DNA"/>
</dbReference>
<accession>A0A0N4V7Z8</accession>
<dbReference type="InterPro" id="IPR013083">
    <property type="entry name" value="Znf_RING/FYVE/PHD"/>
</dbReference>
<dbReference type="PANTHER" id="PTHR46309:SF1">
    <property type="entry name" value="PHD FINGER PROTEIN 12"/>
    <property type="match status" value="1"/>
</dbReference>
<dbReference type="InterPro" id="IPR011011">
    <property type="entry name" value="Znf_FYVE_PHD"/>
</dbReference>
<dbReference type="GO" id="GO:0003714">
    <property type="term" value="F:transcription corepressor activity"/>
    <property type="evidence" value="ECO:0007669"/>
    <property type="project" value="InterPro"/>
</dbReference>
<dbReference type="Gene3D" id="3.30.40.10">
    <property type="entry name" value="Zinc/RING finger domain, C3HC4 (zinc finger)"/>
    <property type="match status" value="2"/>
</dbReference>
<dbReference type="GO" id="GO:0008270">
    <property type="term" value="F:zinc ion binding"/>
    <property type="evidence" value="ECO:0007669"/>
    <property type="project" value="UniProtKB-KW"/>
</dbReference>
<dbReference type="PROSITE" id="PS50016">
    <property type="entry name" value="ZF_PHD_2"/>
    <property type="match status" value="2"/>
</dbReference>
<dbReference type="InterPro" id="IPR001965">
    <property type="entry name" value="Znf_PHD"/>
</dbReference>
<feature type="domain" description="PHD-type" evidence="5">
    <location>
        <begin position="100"/>
        <end position="149"/>
    </location>
</feature>
<keyword evidence="2 4" id="KW-0863">Zinc-finger</keyword>
<dbReference type="SUPFAM" id="SSF57903">
    <property type="entry name" value="FYVE/PHD zinc finger"/>
    <property type="match status" value="2"/>
</dbReference>
<evidence type="ECO:0000259" key="5">
    <source>
        <dbReference type="PROSITE" id="PS50016"/>
    </source>
</evidence>
<dbReference type="WBParaSite" id="EVEC_0000644101-mRNA-1">
    <property type="protein sequence ID" value="EVEC_0000644101-mRNA-1"/>
    <property type="gene ID" value="EVEC_0000644101"/>
</dbReference>
<feature type="domain" description="PHD-type" evidence="5">
    <location>
        <begin position="239"/>
        <end position="289"/>
    </location>
</feature>
<reference evidence="8" key="1">
    <citation type="submission" date="2017-02" db="UniProtKB">
        <authorList>
            <consortium name="WormBaseParasite"/>
        </authorList>
    </citation>
    <scope>IDENTIFICATION</scope>
</reference>
<dbReference type="GO" id="GO:0000122">
    <property type="term" value="P:negative regulation of transcription by RNA polymerase II"/>
    <property type="evidence" value="ECO:0007669"/>
    <property type="project" value="TreeGrafter"/>
</dbReference>
<sequence length="667" mass="75035">MGGGDGGSVFWRRAARLTRRVHILLSCYLNFYIIPTSFQLSSATVMTAATATETADFNLLTYNPETGLLDAIDALTSCGSPNGKSKKRWKPPSRWKSVNSQYCNACKEGGELLCCDRCPSSFHLMCHQPPISRDAIPSGKWLCHRCVYVTENSDTNTKTTKKELKNASLPVLFQTEEGRNETVMKDILDGFEEGEDPLAVLANAALAANSEQFTLPYTINNDATVLPYDHKHSAHLKPRDRCSFCATGVGSGTLIKCDFCSLAYHLDCLRPPLTVPPKDKWMCPAHIEHFVDKKLLTSASFTERMRLWRKFARQEVDEQTVKLAFFAKNLAYRQNCLLQNPGIEFGRKQVRVPKAVKDLYRKRWKYWEDDELPSSAEQEEWFDAILRLQKMEGLLESSKRNETESVECKENTAKSEAGGESGMEGCYVNFPETTMKKGYGVQNDSCNVTCETGKSSRNCGNDCRHYEDLLVGDLAARIRNECLKTMEDSRVTKEHRLMGALAFQRLQQLANTKKTCPDELKFDKSLSFRLFLGVLRPNVPVLAVLKAPGCDAFPIQRLITTIGTSERCDLNLLFASPLCTAFGVHHADVVFDKLFEFFQMRRRFEIHYKRGEAVIVDGVCYADNENSKKSNCVCSITNDAFIRGAAPLRHGSCIKIGCANFIFASFF</sequence>
<evidence type="ECO:0000313" key="6">
    <source>
        <dbReference type="EMBL" id="VDD91285.1"/>
    </source>
</evidence>
<dbReference type="PROSITE" id="PS01359">
    <property type="entry name" value="ZF_PHD_1"/>
    <property type="match status" value="1"/>
</dbReference>
<dbReference type="InterPro" id="IPR019787">
    <property type="entry name" value="Znf_PHD-finger"/>
</dbReference>
<evidence type="ECO:0000313" key="7">
    <source>
        <dbReference type="Proteomes" id="UP000274131"/>
    </source>
</evidence>
<dbReference type="InterPro" id="IPR042163">
    <property type="entry name" value="PHF12"/>
</dbReference>
<dbReference type="STRING" id="51028.A0A0N4V7Z8"/>
<protein>
    <submittedName>
        <fullName evidence="8">PHD-type domain-containing protein</fullName>
    </submittedName>
</protein>
<keyword evidence="7" id="KW-1185">Reference proteome</keyword>
<evidence type="ECO:0000256" key="1">
    <source>
        <dbReference type="ARBA" id="ARBA00022723"/>
    </source>
</evidence>
<gene>
    <name evidence="6" type="ORF">EVEC_LOCUS6036</name>
</gene>
<keyword evidence="3" id="KW-0862">Zinc</keyword>
<dbReference type="InterPro" id="IPR019786">
    <property type="entry name" value="Zinc_finger_PHD-type_CS"/>
</dbReference>
<evidence type="ECO:0000256" key="4">
    <source>
        <dbReference type="PROSITE-ProRule" id="PRU00146"/>
    </source>
</evidence>
<dbReference type="CDD" id="cd15533">
    <property type="entry name" value="PHD1_PHF12"/>
    <property type="match status" value="1"/>
</dbReference>
<proteinExistence type="predicted"/>
<dbReference type="AlphaFoldDB" id="A0A0N4V7Z8"/>
<dbReference type="PANTHER" id="PTHR46309">
    <property type="entry name" value="PHD FINGER PROTEIN 12"/>
    <property type="match status" value="1"/>
</dbReference>
<evidence type="ECO:0000256" key="2">
    <source>
        <dbReference type="ARBA" id="ARBA00022771"/>
    </source>
</evidence>
<evidence type="ECO:0000256" key="3">
    <source>
        <dbReference type="ARBA" id="ARBA00022833"/>
    </source>
</evidence>